<gene>
    <name evidence="1" type="ORF">AYR63_05490</name>
</gene>
<reference evidence="1 2" key="1">
    <citation type="submission" date="2016-03" db="EMBL/GenBank/DDBJ databases">
        <title>Pediococcus and Lactobacillus from brewery environment - whole genome sequencing and assembly.</title>
        <authorList>
            <person name="Behr J."/>
            <person name="Geissler A.J."/>
            <person name="Vogel R.F."/>
        </authorList>
    </citation>
    <scope>NUCLEOTIDE SEQUENCE [LARGE SCALE GENOMIC DNA]</scope>
    <source>
        <strain evidence="1 2">TMW 1.1995</strain>
    </source>
</reference>
<dbReference type="Proteomes" id="UP000093267">
    <property type="component" value="Chromosome"/>
</dbReference>
<dbReference type="AlphaFoldDB" id="A0A1B2IX84"/>
<evidence type="ECO:0000313" key="2">
    <source>
        <dbReference type="Proteomes" id="UP000093267"/>
    </source>
</evidence>
<accession>A0A1B2IX84</accession>
<name>A0A1B2IX84_9LACO</name>
<dbReference type="KEGG" id="lpd:AYR62_14500"/>
<dbReference type="OrthoDB" id="9899621at2"/>
<proteinExistence type="predicted"/>
<protein>
    <submittedName>
        <fullName evidence="1">Uncharacterized protein</fullName>
    </submittedName>
</protein>
<organism evidence="1 2">
    <name type="scientific">Secundilactobacillus paracollinoides</name>
    <dbReference type="NCBI Taxonomy" id="240427"/>
    <lineage>
        <taxon>Bacteria</taxon>
        <taxon>Bacillati</taxon>
        <taxon>Bacillota</taxon>
        <taxon>Bacilli</taxon>
        <taxon>Lactobacillales</taxon>
        <taxon>Lactobacillaceae</taxon>
        <taxon>Secundilactobacillus</taxon>
    </lineage>
</organism>
<dbReference type="RefSeq" id="WP_054712043.1">
    <property type="nucleotide sequence ID" value="NZ_CP014912.1"/>
</dbReference>
<evidence type="ECO:0000313" key="1">
    <source>
        <dbReference type="EMBL" id="ANZ66639.1"/>
    </source>
</evidence>
<keyword evidence="2" id="KW-1185">Reference proteome</keyword>
<dbReference type="EMBL" id="CP014924">
    <property type="protein sequence ID" value="ANZ66639.1"/>
    <property type="molecule type" value="Genomic_DNA"/>
</dbReference>
<dbReference type="STRING" id="240427.AYR62_14500"/>
<sequence>MTQLLLEPHQVDLLDYRPTPLLAAPAVVMRLPSFQMEREIIAEVAAAYQQQSQWEVVRANLTRQLVGLAHGGQTRQ</sequence>